<dbReference type="InterPro" id="IPR050680">
    <property type="entry name" value="YpeA/RimI_acetyltransf"/>
</dbReference>
<gene>
    <name evidence="4" type="ORF">NCTC13163_00850</name>
</gene>
<dbReference type="SUPFAM" id="SSF55729">
    <property type="entry name" value="Acyl-CoA N-acyltransferases (Nat)"/>
    <property type="match status" value="2"/>
</dbReference>
<proteinExistence type="predicted"/>
<dbReference type="InterPro" id="IPR000182">
    <property type="entry name" value="GNAT_dom"/>
</dbReference>
<dbReference type="GO" id="GO:0016747">
    <property type="term" value="F:acyltransferase activity, transferring groups other than amino-acyl groups"/>
    <property type="evidence" value="ECO:0007669"/>
    <property type="project" value="InterPro"/>
</dbReference>
<dbReference type="CDD" id="cd04301">
    <property type="entry name" value="NAT_SF"/>
    <property type="match status" value="2"/>
</dbReference>
<dbReference type="PANTHER" id="PTHR43420">
    <property type="entry name" value="ACETYLTRANSFERASE"/>
    <property type="match status" value="1"/>
</dbReference>
<reference evidence="4 5" key="1">
    <citation type="submission" date="2018-06" db="EMBL/GenBank/DDBJ databases">
        <authorList>
            <consortium name="Pathogen Informatics"/>
            <person name="Doyle S."/>
        </authorList>
    </citation>
    <scope>NUCLEOTIDE SEQUENCE [LARGE SCALE GENOMIC DNA]</scope>
    <source>
        <strain evidence="4 5">NCTC13163</strain>
    </source>
</reference>
<evidence type="ECO:0000256" key="1">
    <source>
        <dbReference type="ARBA" id="ARBA00022679"/>
    </source>
</evidence>
<name>A0A377FT39_9BACL</name>
<organism evidence="4 5">
    <name type="scientific">Exiguobacterium aurantiacum</name>
    <dbReference type="NCBI Taxonomy" id="33987"/>
    <lineage>
        <taxon>Bacteria</taxon>
        <taxon>Bacillati</taxon>
        <taxon>Bacillota</taxon>
        <taxon>Bacilli</taxon>
        <taxon>Bacillales</taxon>
        <taxon>Bacillales Family XII. Incertae Sedis</taxon>
        <taxon>Exiguobacterium</taxon>
    </lineage>
</organism>
<dbReference type="RefSeq" id="WP_029334554.1">
    <property type="nucleotide sequence ID" value="NZ_UGGP01000001.1"/>
</dbReference>
<evidence type="ECO:0000313" key="4">
    <source>
        <dbReference type="EMBL" id="STO07503.1"/>
    </source>
</evidence>
<dbReference type="EMBL" id="UGGP01000001">
    <property type="protein sequence ID" value="STO07503.1"/>
    <property type="molecule type" value="Genomic_DNA"/>
</dbReference>
<sequence>MNYTVEEVRQPEDVRTLEETVNTFDGIDVKVGHEAVGQNDYAVYADDLLVGYLMLFPYLENEYEVNALVHPDYRKQGVFKALLETAKRDAKANGCEAFTFVIDRKSKSGKAVVDHLGAAYRFSEYNLVLKKAELFLKPNEVSLREATDADRPLIIETLSEAFGDPVDVTENIYSQIDTTDRVTYIGEVEGRPVGVIRALLSGDDAGSIHAFGVRASEQGKGYGSKMLKQMVQQLFRMGRTKLELDVETENKAALEIYKRAGFAENGGYEFYLLEL</sequence>
<evidence type="ECO:0000259" key="3">
    <source>
        <dbReference type="PROSITE" id="PS51186"/>
    </source>
</evidence>
<dbReference type="InterPro" id="IPR016181">
    <property type="entry name" value="Acyl_CoA_acyltransferase"/>
</dbReference>
<feature type="domain" description="N-acetyltransferase" evidence="3">
    <location>
        <begin position="141"/>
        <end position="275"/>
    </location>
</feature>
<accession>A0A377FT39</accession>
<evidence type="ECO:0000313" key="5">
    <source>
        <dbReference type="Proteomes" id="UP000254060"/>
    </source>
</evidence>
<dbReference type="OrthoDB" id="7163760at2"/>
<evidence type="ECO:0000256" key="2">
    <source>
        <dbReference type="ARBA" id="ARBA00023315"/>
    </source>
</evidence>
<feature type="domain" description="N-acetyltransferase" evidence="3">
    <location>
        <begin position="3"/>
        <end position="140"/>
    </location>
</feature>
<keyword evidence="1 4" id="KW-0808">Transferase</keyword>
<dbReference type="Gene3D" id="3.40.630.30">
    <property type="match status" value="2"/>
</dbReference>
<dbReference type="Pfam" id="PF00583">
    <property type="entry name" value="Acetyltransf_1"/>
    <property type="match status" value="2"/>
</dbReference>
<dbReference type="AlphaFoldDB" id="A0A377FT39"/>
<dbReference type="PROSITE" id="PS51186">
    <property type="entry name" value="GNAT"/>
    <property type="match status" value="2"/>
</dbReference>
<protein>
    <submittedName>
        <fullName evidence="4">Putative acetyltransferase</fullName>
    </submittedName>
</protein>
<dbReference type="Proteomes" id="UP000254060">
    <property type="component" value="Unassembled WGS sequence"/>
</dbReference>
<dbReference type="STRING" id="1397694.GCA_000702585_01364"/>
<keyword evidence="2" id="KW-0012">Acyltransferase</keyword>